<dbReference type="InterPro" id="IPR036236">
    <property type="entry name" value="Znf_C2H2_sf"/>
</dbReference>
<sequence length="148" mass="16773">MSPQLFDPFILAEAQAAQREGQPLRPNPVMPGEPVSDAWIPHASTNVASEHCACLWKNSGNACRYIGDTRMVKRHIESKHLCIKRHVCELCSRPFAQKSNLDVHRQQVHQKDGNVFSCGYETCKLTFMDRATRLHHMEQVHGHVTDSS</sequence>
<dbReference type="EMBL" id="JAEVFJ010000003">
    <property type="protein sequence ID" value="KAH8105960.1"/>
    <property type="molecule type" value="Genomic_DNA"/>
</dbReference>
<proteinExistence type="predicted"/>
<keyword evidence="1" id="KW-0863">Zinc-finger</keyword>
<reference evidence="3" key="1">
    <citation type="journal article" date="2021" name="New Phytol.">
        <title>Evolutionary innovations through gain and loss of genes in the ectomycorrhizal Boletales.</title>
        <authorList>
            <person name="Wu G."/>
            <person name="Miyauchi S."/>
            <person name="Morin E."/>
            <person name="Kuo A."/>
            <person name="Drula E."/>
            <person name="Varga T."/>
            <person name="Kohler A."/>
            <person name="Feng B."/>
            <person name="Cao Y."/>
            <person name="Lipzen A."/>
            <person name="Daum C."/>
            <person name="Hundley H."/>
            <person name="Pangilinan J."/>
            <person name="Johnson J."/>
            <person name="Barry K."/>
            <person name="LaButti K."/>
            <person name="Ng V."/>
            <person name="Ahrendt S."/>
            <person name="Min B."/>
            <person name="Choi I.G."/>
            <person name="Park H."/>
            <person name="Plett J.M."/>
            <person name="Magnuson J."/>
            <person name="Spatafora J.W."/>
            <person name="Nagy L.G."/>
            <person name="Henrissat B."/>
            <person name="Grigoriev I.V."/>
            <person name="Yang Z.L."/>
            <person name="Xu J."/>
            <person name="Martin F.M."/>
        </authorList>
    </citation>
    <scope>NUCLEOTIDE SEQUENCE</scope>
    <source>
        <strain evidence="3">KKN 215</strain>
    </source>
</reference>
<comment type="caution">
    <text evidence="3">The sequence shown here is derived from an EMBL/GenBank/DDBJ whole genome shotgun (WGS) entry which is preliminary data.</text>
</comment>
<evidence type="ECO:0000259" key="2">
    <source>
        <dbReference type="PROSITE" id="PS50157"/>
    </source>
</evidence>
<keyword evidence="4" id="KW-1185">Reference proteome</keyword>
<dbReference type="GO" id="GO:0008270">
    <property type="term" value="F:zinc ion binding"/>
    <property type="evidence" value="ECO:0007669"/>
    <property type="project" value="UniProtKB-KW"/>
</dbReference>
<protein>
    <recommendedName>
        <fullName evidence="2">C2H2-type domain-containing protein</fullName>
    </recommendedName>
</protein>
<dbReference type="SMART" id="SM00355">
    <property type="entry name" value="ZnF_C2H2"/>
    <property type="match status" value="2"/>
</dbReference>
<accession>A0A8K0UVU6</accession>
<dbReference type="PROSITE" id="PS50157">
    <property type="entry name" value="ZINC_FINGER_C2H2_2"/>
    <property type="match status" value="1"/>
</dbReference>
<keyword evidence="1" id="KW-0479">Metal-binding</keyword>
<name>A0A8K0UVU6_9AGAR</name>
<dbReference type="Gene3D" id="3.30.160.60">
    <property type="entry name" value="Classic Zinc Finger"/>
    <property type="match status" value="1"/>
</dbReference>
<gene>
    <name evidence="3" type="ORF">BXZ70DRAFT_405847</name>
</gene>
<evidence type="ECO:0000313" key="3">
    <source>
        <dbReference type="EMBL" id="KAH8105960.1"/>
    </source>
</evidence>
<dbReference type="OrthoDB" id="654211at2759"/>
<evidence type="ECO:0000256" key="1">
    <source>
        <dbReference type="PROSITE-ProRule" id="PRU00042"/>
    </source>
</evidence>
<keyword evidence="1" id="KW-0862">Zinc</keyword>
<dbReference type="AlphaFoldDB" id="A0A8K0UVU6"/>
<organism evidence="3 4">
    <name type="scientific">Cristinia sonorae</name>
    <dbReference type="NCBI Taxonomy" id="1940300"/>
    <lineage>
        <taxon>Eukaryota</taxon>
        <taxon>Fungi</taxon>
        <taxon>Dikarya</taxon>
        <taxon>Basidiomycota</taxon>
        <taxon>Agaricomycotina</taxon>
        <taxon>Agaricomycetes</taxon>
        <taxon>Agaricomycetidae</taxon>
        <taxon>Agaricales</taxon>
        <taxon>Pleurotineae</taxon>
        <taxon>Stephanosporaceae</taxon>
        <taxon>Cristinia</taxon>
    </lineage>
</organism>
<dbReference type="Proteomes" id="UP000813824">
    <property type="component" value="Unassembled WGS sequence"/>
</dbReference>
<evidence type="ECO:0000313" key="4">
    <source>
        <dbReference type="Proteomes" id="UP000813824"/>
    </source>
</evidence>
<feature type="domain" description="C2H2-type" evidence="2">
    <location>
        <begin position="86"/>
        <end position="114"/>
    </location>
</feature>
<dbReference type="PROSITE" id="PS00028">
    <property type="entry name" value="ZINC_FINGER_C2H2_1"/>
    <property type="match status" value="2"/>
</dbReference>
<dbReference type="InterPro" id="IPR013087">
    <property type="entry name" value="Znf_C2H2_type"/>
</dbReference>
<dbReference type="SUPFAM" id="SSF57667">
    <property type="entry name" value="beta-beta-alpha zinc fingers"/>
    <property type="match status" value="1"/>
</dbReference>